<dbReference type="GO" id="GO:0005886">
    <property type="term" value="C:plasma membrane"/>
    <property type="evidence" value="ECO:0007669"/>
    <property type="project" value="UniProtKB-SubCell"/>
</dbReference>
<keyword evidence="3 5" id="KW-1133">Transmembrane helix</keyword>
<keyword evidence="8" id="KW-0560">Oxidoreductase</keyword>
<comment type="catalytic activity">
    <reaction evidence="5">
        <text>a quinone + NADH + 5 H(+)(in) = a quinol + NAD(+) + 4 H(+)(out)</text>
        <dbReference type="Rhea" id="RHEA:57888"/>
        <dbReference type="ChEBI" id="CHEBI:15378"/>
        <dbReference type="ChEBI" id="CHEBI:24646"/>
        <dbReference type="ChEBI" id="CHEBI:57540"/>
        <dbReference type="ChEBI" id="CHEBI:57945"/>
        <dbReference type="ChEBI" id="CHEBI:132124"/>
    </reaction>
</comment>
<dbReference type="Proteomes" id="UP000595278">
    <property type="component" value="Chromosome"/>
</dbReference>
<feature type="transmembrane region" description="Helical" evidence="5">
    <location>
        <begin position="381"/>
        <end position="404"/>
    </location>
</feature>
<evidence type="ECO:0000259" key="7">
    <source>
        <dbReference type="Pfam" id="PF00361"/>
    </source>
</evidence>
<evidence type="ECO:0000256" key="4">
    <source>
        <dbReference type="ARBA" id="ARBA00023136"/>
    </source>
</evidence>
<keyword evidence="5" id="KW-0830">Ubiquinone</keyword>
<dbReference type="InterPro" id="IPR001750">
    <property type="entry name" value="ND/Mrp_TM"/>
</dbReference>
<sequence length="500" mass="54663">MQLTANHFIALLPILAISATIVVTMLSISWQRNQTLTSTIAMFGMVLTLIAIIPALKVVNAEGGSIEVTSLLIFDNYAYFASLSLVLVTMACTCFAHIYLEGYKGNRDEFYLLLLLSTLGGMVLVSTKHLLGLFIGLELLSIPMYGLIGYAFFQRRSLEASIKYMVLSAAGSGFLLFGMALVYAVSGELTFLSIEQAFTTANHSLLIDFGIVLMIVGLSFKLSLVPFHLWTPDVYEGAPAPASAFLATASKLAIFAMLVRFMEYIPIKDGSWIYLAITILAIASILVGNLLALFQNSLKRIMGYSSIAHFGYLLIILLASNEMASLEIKTTAAQTATIYLFTYIATTMGAFSVVTVLSSPCQDRDADALYRYRGLFWRRPLLTISLSVMMLSLAGVPLTAGFIGKFWLLRTAVESNLWLLTAMVVVGSAIGLYYYLRVMITLYLAEPTANANEEKDIHWSHLTATIVLLAIAMIVIFVGVWPSPLISIAEFAGVPSTLIH</sequence>
<evidence type="ECO:0000256" key="5">
    <source>
        <dbReference type="HAMAP-Rule" id="MF_00445"/>
    </source>
</evidence>
<dbReference type="PANTHER" id="PTHR22773">
    <property type="entry name" value="NADH DEHYDROGENASE"/>
    <property type="match status" value="1"/>
</dbReference>
<feature type="transmembrane region" description="Helical" evidence="5">
    <location>
        <begin position="301"/>
        <end position="320"/>
    </location>
</feature>
<keyword evidence="5" id="KW-0874">Quinone</keyword>
<organism evidence="8 9">
    <name type="scientific">Entomomonas asaccharolytica</name>
    <dbReference type="NCBI Taxonomy" id="2785331"/>
    <lineage>
        <taxon>Bacteria</taxon>
        <taxon>Pseudomonadati</taxon>
        <taxon>Pseudomonadota</taxon>
        <taxon>Gammaproteobacteria</taxon>
        <taxon>Pseudomonadales</taxon>
        <taxon>Pseudomonadaceae</taxon>
        <taxon>Entomomonas</taxon>
    </lineage>
</organism>
<evidence type="ECO:0000313" key="8">
    <source>
        <dbReference type="EMBL" id="QQP87159.1"/>
    </source>
</evidence>
<gene>
    <name evidence="5 8" type="primary">nuoN</name>
    <name evidence="8" type="ORF">JHT90_07820</name>
</gene>
<keyword evidence="5" id="KW-0520">NAD</keyword>
<keyword evidence="4 5" id="KW-0472">Membrane</keyword>
<feature type="domain" description="NADH:quinone oxidoreductase/Mrp antiporter transmembrane" evidence="7">
    <location>
        <begin position="128"/>
        <end position="430"/>
    </location>
</feature>
<dbReference type="Pfam" id="PF00361">
    <property type="entry name" value="Proton_antipo_M"/>
    <property type="match status" value="1"/>
</dbReference>
<comment type="subcellular location">
    <subcellularLocation>
        <location evidence="5">Cell membrane</location>
        <topology evidence="5">Multi-pass membrane protein</topology>
    </subcellularLocation>
    <subcellularLocation>
        <location evidence="1">Endomembrane system</location>
        <topology evidence="1">Multi-pass membrane protein</topology>
    </subcellularLocation>
    <subcellularLocation>
        <location evidence="6">Membrane</location>
        <topology evidence="6">Multi-pass membrane protein</topology>
    </subcellularLocation>
</comment>
<dbReference type="InterPro" id="IPR010096">
    <property type="entry name" value="NADH-Q_OxRdtase_suN/2"/>
</dbReference>
<name>A0A974NIK3_9GAMM</name>
<dbReference type="RefSeq" id="WP_201095804.1">
    <property type="nucleotide sequence ID" value="NZ_CP067393.1"/>
</dbReference>
<dbReference type="NCBIfam" id="NF004439">
    <property type="entry name" value="PRK05777.1-1"/>
    <property type="match status" value="1"/>
</dbReference>
<feature type="transmembrane region" description="Helical" evidence="5">
    <location>
        <begin position="133"/>
        <end position="153"/>
    </location>
</feature>
<feature type="transmembrane region" description="Helical" evidence="5">
    <location>
        <begin position="416"/>
        <end position="436"/>
    </location>
</feature>
<feature type="transmembrane region" description="Helical" evidence="5">
    <location>
        <begin position="242"/>
        <end position="261"/>
    </location>
</feature>
<dbReference type="GO" id="GO:0048038">
    <property type="term" value="F:quinone binding"/>
    <property type="evidence" value="ECO:0007669"/>
    <property type="project" value="UniProtKB-KW"/>
</dbReference>
<comment type="subunit">
    <text evidence="5">NDH-1 is composed of 13 different subunits. Subunits NuoA, H, J, K, L, M, N constitute the membrane sector of the complex.</text>
</comment>
<proteinExistence type="inferred from homology"/>
<comment type="function">
    <text evidence="5">NDH-1 shuttles electrons from NADH, via FMN and iron-sulfur (Fe-S) centers, to quinones in the respiratory chain. The immediate electron acceptor for the enzyme in this species is believed to be ubiquinone. Couples the redox reaction to proton translocation (for every two electrons transferred, four hydrogen ions are translocated across the cytoplasmic membrane), and thus conserves the redox energy in a proton gradient.</text>
</comment>
<feature type="transmembrane region" description="Helical" evidence="5">
    <location>
        <begin position="77"/>
        <end position="98"/>
    </location>
</feature>
<evidence type="ECO:0000256" key="2">
    <source>
        <dbReference type="ARBA" id="ARBA00022692"/>
    </source>
</evidence>
<feature type="transmembrane region" description="Helical" evidence="5">
    <location>
        <begin position="6"/>
        <end position="28"/>
    </location>
</feature>
<dbReference type="KEGG" id="eaz:JHT90_07820"/>
<dbReference type="EC" id="7.1.1.-" evidence="5"/>
<feature type="transmembrane region" description="Helical" evidence="5">
    <location>
        <begin position="205"/>
        <end position="230"/>
    </location>
</feature>
<dbReference type="EMBL" id="CP067393">
    <property type="protein sequence ID" value="QQP87159.1"/>
    <property type="molecule type" value="Genomic_DNA"/>
</dbReference>
<accession>A0A974NIK3</accession>
<keyword evidence="5" id="KW-1003">Cell membrane</keyword>
<comment type="similarity">
    <text evidence="5">Belongs to the complex I subunit 2 family.</text>
</comment>
<dbReference type="GO" id="GO:0042773">
    <property type="term" value="P:ATP synthesis coupled electron transport"/>
    <property type="evidence" value="ECO:0007669"/>
    <property type="project" value="InterPro"/>
</dbReference>
<reference evidence="8 9" key="1">
    <citation type="submission" date="2021-01" db="EMBL/GenBank/DDBJ databases">
        <title>Entomomonas sp. F2A isolated from a house cricket (Acheta domesticus).</title>
        <authorList>
            <person name="Spergser J."/>
            <person name="Busse H.-J."/>
        </authorList>
    </citation>
    <scope>NUCLEOTIDE SEQUENCE [LARGE SCALE GENOMIC DNA]</scope>
    <source>
        <strain evidence="8 9">F2A</strain>
    </source>
</reference>
<keyword evidence="9" id="KW-1185">Reference proteome</keyword>
<dbReference type="AlphaFoldDB" id="A0A974NIK3"/>
<feature type="transmembrane region" description="Helical" evidence="5">
    <location>
        <begin position="165"/>
        <end position="185"/>
    </location>
</feature>
<protein>
    <recommendedName>
        <fullName evidence="5">NADH-quinone oxidoreductase subunit N</fullName>
        <ecNumber evidence="5">7.1.1.-</ecNumber>
    </recommendedName>
    <alternativeName>
        <fullName evidence="5">NADH dehydrogenase I subunit N</fullName>
    </alternativeName>
    <alternativeName>
        <fullName evidence="5">NDH-1 subunit N</fullName>
    </alternativeName>
</protein>
<dbReference type="HAMAP" id="MF_00445">
    <property type="entry name" value="NDH1_NuoN_1"/>
    <property type="match status" value="1"/>
</dbReference>
<dbReference type="NCBIfam" id="TIGR01770">
    <property type="entry name" value="NDH_I_N"/>
    <property type="match status" value="1"/>
</dbReference>
<feature type="transmembrane region" description="Helical" evidence="5">
    <location>
        <begin position="457"/>
        <end position="481"/>
    </location>
</feature>
<dbReference type="GO" id="GO:0012505">
    <property type="term" value="C:endomembrane system"/>
    <property type="evidence" value="ECO:0007669"/>
    <property type="project" value="UniProtKB-SubCell"/>
</dbReference>
<keyword evidence="5" id="KW-1278">Translocase</keyword>
<feature type="transmembrane region" description="Helical" evidence="5">
    <location>
        <begin position="340"/>
        <end position="360"/>
    </location>
</feature>
<evidence type="ECO:0000256" key="6">
    <source>
        <dbReference type="RuleBase" id="RU000320"/>
    </source>
</evidence>
<keyword evidence="5" id="KW-0813">Transport</keyword>
<evidence type="ECO:0000256" key="1">
    <source>
        <dbReference type="ARBA" id="ARBA00004127"/>
    </source>
</evidence>
<evidence type="ECO:0000313" key="9">
    <source>
        <dbReference type="Proteomes" id="UP000595278"/>
    </source>
</evidence>
<evidence type="ECO:0000256" key="3">
    <source>
        <dbReference type="ARBA" id="ARBA00022989"/>
    </source>
</evidence>
<feature type="transmembrane region" description="Helical" evidence="5">
    <location>
        <begin position="40"/>
        <end position="57"/>
    </location>
</feature>
<feature type="transmembrane region" description="Helical" evidence="5">
    <location>
        <begin position="110"/>
        <end position="127"/>
    </location>
</feature>
<keyword evidence="2 5" id="KW-0812">Transmembrane</keyword>
<dbReference type="GO" id="GO:0050136">
    <property type="term" value="F:NADH dehydrogenase (quinone) (non-electrogenic) activity"/>
    <property type="evidence" value="ECO:0007669"/>
    <property type="project" value="UniProtKB-UniRule"/>
</dbReference>
<dbReference type="GO" id="GO:0008137">
    <property type="term" value="F:NADH dehydrogenase (ubiquinone) activity"/>
    <property type="evidence" value="ECO:0007669"/>
    <property type="project" value="InterPro"/>
</dbReference>
<feature type="transmembrane region" description="Helical" evidence="5">
    <location>
        <begin position="273"/>
        <end position="294"/>
    </location>
</feature>